<evidence type="ECO:0000256" key="4">
    <source>
        <dbReference type="ARBA" id="ARBA00022833"/>
    </source>
</evidence>
<evidence type="ECO:0000313" key="11">
    <source>
        <dbReference type="Proteomes" id="UP000694620"/>
    </source>
</evidence>
<dbReference type="SMART" id="SM00589">
    <property type="entry name" value="PRY"/>
    <property type="match status" value="1"/>
</dbReference>
<feature type="domain" description="C2H2-type" evidence="9">
    <location>
        <begin position="295"/>
        <end position="322"/>
    </location>
</feature>
<dbReference type="SUPFAM" id="SSF57667">
    <property type="entry name" value="beta-beta-alpha zinc fingers"/>
    <property type="match status" value="3"/>
</dbReference>
<protein>
    <submittedName>
        <fullName evidence="10">Zinc finger protein 354A-like</fullName>
    </submittedName>
</protein>
<evidence type="ECO:0000256" key="1">
    <source>
        <dbReference type="ARBA" id="ARBA00022723"/>
    </source>
</evidence>
<evidence type="ECO:0000259" key="8">
    <source>
        <dbReference type="PROSITE" id="PS50119"/>
    </source>
</evidence>
<dbReference type="SMART" id="SM00355">
    <property type="entry name" value="ZnF_C2H2"/>
    <property type="match status" value="5"/>
</dbReference>
<evidence type="ECO:0000313" key="10">
    <source>
        <dbReference type="Ensembl" id="ENSECRP00000003626.1"/>
    </source>
</evidence>
<feature type="coiled-coil region" evidence="6">
    <location>
        <begin position="424"/>
        <end position="523"/>
    </location>
</feature>
<feature type="domain" description="C2H2-type" evidence="9">
    <location>
        <begin position="239"/>
        <end position="266"/>
    </location>
</feature>
<dbReference type="InterPro" id="IPR043136">
    <property type="entry name" value="B30.2/SPRY_sf"/>
</dbReference>
<dbReference type="SUPFAM" id="SSF49899">
    <property type="entry name" value="Concanavalin A-like lectins/glucanases"/>
    <property type="match status" value="1"/>
</dbReference>
<dbReference type="GO" id="GO:0008270">
    <property type="term" value="F:zinc ion binding"/>
    <property type="evidence" value="ECO:0007669"/>
    <property type="project" value="UniProtKB-KW"/>
</dbReference>
<feature type="compositionally biased region" description="Basic and acidic residues" evidence="7">
    <location>
        <begin position="108"/>
        <end position="131"/>
    </location>
</feature>
<sequence>MASAQEDDLDERTVDIKEEDCEWLTPEDICVKLEDHEESISVFKEEEECKRVTAAIKAEDLNDFSVGFDIQMHETEDIFKKDACEESPSSLQPWSTNTGRLAMQENSAEIKSEFSESEEKITEGNERKGEESPGSVGINLQKNGSFSPPSFGQPSLQYKEESMKKSARGSENLTAAFLQCSSLPTTGVTQTEAIKTDRRQVEKEIQIHTGKKCLECGKQFTHKSDLNEHMNIHNGEKSYCCSECGKSFQKKSNLQIHRRIHTGEKPHCCLECGKSFSRKDSLQNHRRIHTGEKTYCCPDCGMLLSKRSDLLRHRRIHTGEKPYCCPECGKLFSHISGLQRHTRIHTGEKPHYEVVALKHHKLVDSDRKLKEKLCEKHQKSLELFCKTDEMCICMMCGMTEHDGHEKVEQKTEREGKQKQLGATLRGIRKRLEEKEKKLIETRKTAEEMKLSVERVMWEHKKSFTDLIHCIEEAHKKLTERITEQEKREMEKAEGVMKQLEKEIKELKRRKAELKELSETKDHLHFLQTFSPCCALPADGDSLSFTVTAEFSSDELLKELSGLKKSLERISQQDILTRTPPGPEAPIFTLQPPEPQSRKEFLQYFCPLTLDINTAHRDLCLSERNKKVISEGTKAQYPEHPDRFDYWCQVLCREALTGTRCYWEVVGSGLFIKIESHIKDWAGKEGAMSAALDTTTSPGVCGVLIPNTLCVTITSRL</sequence>
<keyword evidence="2" id="KW-0677">Repeat</keyword>
<dbReference type="FunFam" id="3.30.160.60:FF:000100">
    <property type="entry name" value="Zinc finger 45-like"/>
    <property type="match status" value="1"/>
</dbReference>
<evidence type="ECO:0000256" key="5">
    <source>
        <dbReference type="PROSITE-ProRule" id="PRU00024"/>
    </source>
</evidence>
<dbReference type="Pfam" id="PF00643">
    <property type="entry name" value="zf-B_box"/>
    <property type="match status" value="1"/>
</dbReference>
<dbReference type="AlphaFoldDB" id="A0A8C4RJY3"/>
<dbReference type="InterPro" id="IPR013087">
    <property type="entry name" value="Znf_C2H2_type"/>
</dbReference>
<dbReference type="PROSITE" id="PS00028">
    <property type="entry name" value="ZINC_FINGER_C2H2_1"/>
    <property type="match status" value="5"/>
</dbReference>
<keyword evidence="3 5" id="KW-0863">Zinc-finger</keyword>
<reference evidence="10" key="1">
    <citation type="submission" date="2021-06" db="EMBL/GenBank/DDBJ databases">
        <authorList>
            <consortium name="Wellcome Sanger Institute Data Sharing"/>
        </authorList>
    </citation>
    <scope>NUCLEOTIDE SEQUENCE [LARGE SCALE GENOMIC DNA]</scope>
</reference>
<dbReference type="Pfam" id="PF13765">
    <property type="entry name" value="PRY"/>
    <property type="match status" value="1"/>
</dbReference>
<feature type="compositionally biased region" description="Low complexity" evidence="7">
    <location>
        <begin position="144"/>
        <end position="155"/>
    </location>
</feature>
<feature type="region of interest" description="Disordered" evidence="7">
    <location>
        <begin position="108"/>
        <end position="167"/>
    </location>
</feature>
<dbReference type="InterPro" id="IPR036236">
    <property type="entry name" value="Znf_C2H2_sf"/>
</dbReference>
<dbReference type="InterPro" id="IPR006574">
    <property type="entry name" value="PRY"/>
</dbReference>
<accession>A0A8C4RJY3</accession>
<dbReference type="PROSITE" id="PS50119">
    <property type="entry name" value="ZF_BBOX"/>
    <property type="match status" value="1"/>
</dbReference>
<evidence type="ECO:0000259" key="9">
    <source>
        <dbReference type="PROSITE" id="PS50157"/>
    </source>
</evidence>
<feature type="domain" description="C2H2-type" evidence="9">
    <location>
        <begin position="323"/>
        <end position="350"/>
    </location>
</feature>
<dbReference type="Proteomes" id="UP000694620">
    <property type="component" value="Chromosome 5"/>
</dbReference>
<reference evidence="10" key="3">
    <citation type="submission" date="2025-09" db="UniProtKB">
        <authorList>
            <consortium name="Ensembl"/>
        </authorList>
    </citation>
    <scope>IDENTIFICATION</scope>
</reference>
<dbReference type="FunFam" id="3.30.160.60:FF:002343">
    <property type="entry name" value="Zinc finger protein 33A"/>
    <property type="match status" value="4"/>
</dbReference>
<keyword evidence="1" id="KW-0479">Metal-binding</keyword>
<dbReference type="PANTHER" id="PTHR23234:SF10">
    <property type="entry name" value="RIKEN CDNA 6720489N17 GENE-RELATED"/>
    <property type="match status" value="1"/>
</dbReference>
<dbReference type="Gene3D" id="2.60.120.920">
    <property type="match status" value="1"/>
</dbReference>
<dbReference type="PROSITE" id="PS50157">
    <property type="entry name" value="ZINC_FINGER_C2H2_2"/>
    <property type="match status" value="5"/>
</dbReference>
<reference evidence="10" key="2">
    <citation type="submission" date="2025-08" db="UniProtKB">
        <authorList>
            <consortium name="Ensembl"/>
        </authorList>
    </citation>
    <scope>IDENTIFICATION</scope>
</reference>
<keyword evidence="6" id="KW-0175">Coiled coil</keyword>
<dbReference type="InterPro" id="IPR000315">
    <property type="entry name" value="Znf_B-box"/>
</dbReference>
<dbReference type="Pfam" id="PF00096">
    <property type="entry name" value="zf-C2H2"/>
    <property type="match status" value="4"/>
</dbReference>
<evidence type="ECO:0000256" key="6">
    <source>
        <dbReference type="SAM" id="Coils"/>
    </source>
</evidence>
<evidence type="ECO:0000256" key="3">
    <source>
        <dbReference type="ARBA" id="ARBA00022771"/>
    </source>
</evidence>
<proteinExistence type="predicted"/>
<dbReference type="InterPro" id="IPR058030">
    <property type="entry name" value="TRIM8/14/16/25/29/45/65_CC"/>
</dbReference>
<dbReference type="PANTHER" id="PTHR23234">
    <property type="entry name" value="ZNF44 PROTEIN"/>
    <property type="match status" value="1"/>
</dbReference>
<feature type="domain" description="B box-type" evidence="8">
    <location>
        <begin position="369"/>
        <end position="409"/>
    </location>
</feature>
<feature type="domain" description="C2H2-type" evidence="9">
    <location>
        <begin position="211"/>
        <end position="238"/>
    </location>
</feature>
<evidence type="ECO:0000256" key="7">
    <source>
        <dbReference type="SAM" id="MobiDB-lite"/>
    </source>
</evidence>
<dbReference type="SUPFAM" id="SSF57845">
    <property type="entry name" value="B-box zinc-binding domain"/>
    <property type="match status" value="1"/>
</dbReference>
<keyword evidence="11" id="KW-1185">Reference proteome</keyword>
<dbReference type="GeneTree" id="ENSGT01150000286950"/>
<dbReference type="Gene3D" id="3.30.160.60">
    <property type="entry name" value="Classic Zinc Finger"/>
    <property type="match status" value="6"/>
</dbReference>
<keyword evidence="4" id="KW-0862">Zinc</keyword>
<dbReference type="Ensembl" id="ENSECRT00000003686.1">
    <property type="protein sequence ID" value="ENSECRP00000003626.1"/>
    <property type="gene ID" value="ENSECRG00000002485.1"/>
</dbReference>
<dbReference type="InterPro" id="IPR013320">
    <property type="entry name" value="ConA-like_dom_sf"/>
</dbReference>
<dbReference type="SMART" id="SM00336">
    <property type="entry name" value="BBOX"/>
    <property type="match status" value="1"/>
</dbReference>
<evidence type="ECO:0000256" key="2">
    <source>
        <dbReference type="ARBA" id="ARBA00022737"/>
    </source>
</evidence>
<dbReference type="Pfam" id="PF25600">
    <property type="entry name" value="TRIM_CC"/>
    <property type="match status" value="1"/>
</dbReference>
<feature type="domain" description="C2H2-type" evidence="9">
    <location>
        <begin position="267"/>
        <end position="294"/>
    </location>
</feature>
<name>A0A8C4RJY3_ERPCA</name>
<dbReference type="CDD" id="cd19769">
    <property type="entry name" value="Bbox2_TRIM16-like"/>
    <property type="match status" value="1"/>
</dbReference>
<organism evidence="10 11">
    <name type="scientific">Erpetoichthys calabaricus</name>
    <name type="common">Rope fish</name>
    <name type="synonym">Calamoichthys calabaricus</name>
    <dbReference type="NCBI Taxonomy" id="27687"/>
    <lineage>
        <taxon>Eukaryota</taxon>
        <taxon>Metazoa</taxon>
        <taxon>Chordata</taxon>
        <taxon>Craniata</taxon>
        <taxon>Vertebrata</taxon>
        <taxon>Euteleostomi</taxon>
        <taxon>Actinopterygii</taxon>
        <taxon>Polypteriformes</taxon>
        <taxon>Polypteridae</taxon>
        <taxon>Erpetoichthys</taxon>
    </lineage>
</organism>
<dbReference type="InterPro" id="IPR050758">
    <property type="entry name" value="Znf_C2H2-type"/>
</dbReference>